<sequence>MSGNGKGKRICEGNSSGVAKGGNLEKVKGDRTLRTWTKREEEVLVIALHDLVAGGWKADNGFRPGYATRVYQVMKREIPDTQLKVSPHINSKITTWKREYGTLSNILDHGGVGFNANNDFKIECNNEQWAQIVKEALNFETTTEVLLGDGDEPQNVKTPSATKKNGRKRKAEEVLESMLDVMTKIHDDTSDRLQMLSSRIGYDFDLSAKRVEISKMLDEIPFLPKKH</sequence>
<reference evidence="3" key="1">
    <citation type="submission" date="2018-01" db="EMBL/GenBank/DDBJ databases">
        <authorList>
            <person name="Mao J.F."/>
        </authorList>
    </citation>
    <scope>NUCLEOTIDE SEQUENCE</scope>
    <source>
        <strain evidence="3">Huo1</strain>
        <tissue evidence="3">Leaf</tissue>
    </source>
</reference>
<keyword evidence="4" id="KW-1185">Reference proteome</keyword>
<comment type="caution">
    <text evidence="3">The sequence shown here is derived from an EMBL/GenBank/DDBJ whole genome shotgun (WGS) entry which is preliminary data.</text>
</comment>
<accession>A0A8X8VXM7</accession>
<feature type="domain" description="Myb/SANT-like" evidence="2">
    <location>
        <begin position="35"/>
        <end position="131"/>
    </location>
</feature>
<dbReference type="Pfam" id="PF12776">
    <property type="entry name" value="Myb_DNA-bind_3"/>
    <property type="match status" value="1"/>
</dbReference>
<dbReference type="AlphaFoldDB" id="A0A8X8VXM7"/>
<evidence type="ECO:0000313" key="3">
    <source>
        <dbReference type="EMBL" id="KAG6384352.1"/>
    </source>
</evidence>
<dbReference type="Proteomes" id="UP000298416">
    <property type="component" value="Unassembled WGS sequence"/>
</dbReference>
<dbReference type="EMBL" id="PNBA02000152">
    <property type="protein sequence ID" value="KAG6384352.1"/>
    <property type="molecule type" value="Genomic_DNA"/>
</dbReference>
<gene>
    <name evidence="3" type="ORF">SASPL_155829</name>
</gene>
<dbReference type="PANTHER" id="PTHR46250">
    <property type="entry name" value="MYB/SANT-LIKE DNA-BINDING DOMAIN PROTEIN-RELATED"/>
    <property type="match status" value="1"/>
</dbReference>
<proteinExistence type="predicted"/>
<evidence type="ECO:0000256" key="1">
    <source>
        <dbReference type="SAM" id="MobiDB-lite"/>
    </source>
</evidence>
<dbReference type="PANTHER" id="PTHR46250:SF15">
    <property type="entry name" value="OS01G0523800 PROTEIN"/>
    <property type="match status" value="1"/>
</dbReference>
<dbReference type="InterPro" id="IPR024752">
    <property type="entry name" value="Myb/SANT-like_dom"/>
</dbReference>
<evidence type="ECO:0000259" key="2">
    <source>
        <dbReference type="Pfam" id="PF12776"/>
    </source>
</evidence>
<organism evidence="3">
    <name type="scientific">Salvia splendens</name>
    <name type="common">Scarlet sage</name>
    <dbReference type="NCBI Taxonomy" id="180675"/>
    <lineage>
        <taxon>Eukaryota</taxon>
        <taxon>Viridiplantae</taxon>
        <taxon>Streptophyta</taxon>
        <taxon>Embryophyta</taxon>
        <taxon>Tracheophyta</taxon>
        <taxon>Spermatophyta</taxon>
        <taxon>Magnoliopsida</taxon>
        <taxon>eudicotyledons</taxon>
        <taxon>Gunneridae</taxon>
        <taxon>Pentapetalae</taxon>
        <taxon>asterids</taxon>
        <taxon>lamiids</taxon>
        <taxon>Lamiales</taxon>
        <taxon>Lamiaceae</taxon>
        <taxon>Nepetoideae</taxon>
        <taxon>Mentheae</taxon>
        <taxon>Salviinae</taxon>
        <taxon>Salvia</taxon>
        <taxon>Salvia subgen. Calosphace</taxon>
        <taxon>core Calosphace</taxon>
    </lineage>
</organism>
<evidence type="ECO:0000313" key="4">
    <source>
        <dbReference type="Proteomes" id="UP000298416"/>
    </source>
</evidence>
<protein>
    <recommendedName>
        <fullName evidence="2">Myb/SANT-like domain-containing protein</fullName>
    </recommendedName>
</protein>
<reference evidence="3" key="2">
    <citation type="submission" date="2020-08" db="EMBL/GenBank/DDBJ databases">
        <title>Plant Genome Project.</title>
        <authorList>
            <person name="Zhang R.-G."/>
        </authorList>
    </citation>
    <scope>NUCLEOTIDE SEQUENCE</scope>
    <source>
        <strain evidence="3">Huo1</strain>
        <tissue evidence="3">Leaf</tissue>
    </source>
</reference>
<feature type="region of interest" description="Disordered" evidence="1">
    <location>
        <begin position="148"/>
        <end position="170"/>
    </location>
</feature>
<name>A0A8X8VXM7_SALSN</name>